<proteinExistence type="predicted"/>
<dbReference type="EMBL" id="RSCL01000010">
    <property type="protein sequence ID" value="RUT04792.1"/>
    <property type="molecule type" value="Genomic_DNA"/>
</dbReference>
<sequence>MKVSIVVGGRWHAIELARELHKNGYLHRLITNYPKFKTRSWGVPDDKVVSLPLTLLLNKAIEKVGGAKLVRKSLPTIYQMFASAAVRHLEGSTLVHGWSSCSLPAIEWAKRNNVPFLLERSSAHISYQAKLLEAEYQKFGLSCTEIHPQIVKTELAEYELANQVAVPSYFAERSFIEEGFQKDRLVHNRFGTNLKTFSPGVKQDDVFRVVYAGSLSVRKGIHYLVEGFCSANIPNSELCLIGGATPETAQLIASGDSRVKCIGHIPEPKLAEYYHQSSVFVLPSIEDGFAYVILQAIACGVPLICTTNSGGEDVLRINNASPVKLENSIDEYPGGYIIPPANSEVIASLLTKLANNPELLAQKQQNALAFKSEDLSWEQYALRAVEAYKKLGVRSEELGVRS</sequence>
<dbReference type="Pfam" id="PF00534">
    <property type="entry name" value="Glycos_transf_1"/>
    <property type="match status" value="1"/>
</dbReference>
<dbReference type="AlphaFoldDB" id="A0A433VFA5"/>
<name>A0A433VFA5_9CYAN</name>
<organism evidence="2 3">
    <name type="scientific">Dulcicalothrix desertica PCC 7102</name>
    <dbReference type="NCBI Taxonomy" id="232991"/>
    <lineage>
        <taxon>Bacteria</taxon>
        <taxon>Bacillati</taxon>
        <taxon>Cyanobacteriota</taxon>
        <taxon>Cyanophyceae</taxon>
        <taxon>Nostocales</taxon>
        <taxon>Calotrichaceae</taxon>
        <taxon>Dulcicalothrix</taxon>
    </lineage>
</organism>
<gene>
    <name evidence="2" type="ORF">DSM106972_043610</name>
</gene>
<evidence type="ECO:0000259" key="1">
    <source>
        <dbReference type="Pfam" id="PF00534"/>
    </source>
</evidence>
<dbReference type="InterPro" id="IPR001296">
    <property type="entry name" value="Glyco_trans_1"/>
</dbReference>
<dbReference type="SUPFAM" id="SSF53756">
    <property type="entry name" value="UDP-Glycosyltransferase/glycogen phosphorylase"/>
    <property type="match status" value="1"/>
</dbReference>
<protein>
    <recommendedName>
        <fullName evidence="1">Glycosyl transferase family 1 domain-containing protein</fullName>
    </recommendedName>
</protein>
<dbReference type="GO" id="GO:0016757">
    <property type="term" value="F:glycosyltransferase activity"/>
    <property type="evidence" value="ECO:0007669"/>
    <property type="project" value="InterPro"/>
</dbReference>
<comment type="caution">
    <text evidence="2">The sequence shown here is derived from an EMBL/GenBank/DDBJ whole genome shotgun (WGS) entry which is preliminary data.</text>
</comment>
<dbReference type="OrthoDB" id="516698at2"/>
<reference evidence="2" key="1">
    <citation type="submission" date="2018-12" db="EMBL/GenBank/DDBJ databases">
        <authorList>
            <person name="Will S."/>
            <person name="Neumann-Schaal M."/>
            <person name="Henke P."/>
        </authorList>
    </citation>
    <scope>NUCLEOTIDE SEQUENCE</scope>
    <source>
        <strain evidence="2">PCC 7102</strain>
    </source>
</reference>
<keyword evidence="3" id="KW-1185">Reference proteome</keyword>
<evidence type="ECO:0000313" key="3">
    <source>
        <dbReference type="Proteomes" id="UP000271624"/>
    </source>
</evidence>
<dbReference type="PANTHER" id="PTHR45947:SF3">
    <property type="entry name" value="SULFOQUINOVOSYL TRANSFERASE SQD2"/>
    <property type="match status" value="1"/>
</dbReference>
<accession>A0A433VFA5</accession>
<dbReference type="PANTHER" id="PTHR45947">
    <property type="entry name" value="SULFOQUINOVOSYL TRANSFERASE SQD2"/>
    <property type="match status" value="1"/>
</dbReference>
<dbReference type="CDD" id="cd03801">
    <property type="entry name" value="GT4_PimA-like"/>
    <property type="match status" value="1"/>
</dbReference>
<feature type="domain" description="Glycosyl transferase family 1" evidence="1">
    <location>
        <begin position="202"/>
        <end position="367"/>
    </location>
</feature>
<evidence type="ECO:0000313" key="2">
    <source>
        <dbReference type="EMBL" id="RUT04792.1"/>
    </source>
</evidence>
<reference evidence="2" key="2">
    <citation type="journal article" date="2019" name="Genome Biol. Evol.">
        <title>Day and night: Metabolic profiles and evolutionary relationships of six axenic non-marine cyanobacteria.</title>
        <authorList>
            <person name="Will S.E."/>
            <person name="Henke P."/>
            <person name="Boedeker C."/>
            <person name="Huang S."/>
            <person name="Brinkmann H."/>
            <person name="Rohde M."/>
            <person name="Jarek M."/>
            <person name="Friedl T."/>
            <person name="Seufert S."/>
            <person name="Schumacher M."/>
            <person name="Overmann J."/>
            <person name="Neumann-Schaal M."/>
            <person name="Petersen J."/>
        </authorList>
    </citation>
    <scope>NUCLEOTIDE SEQUENCE [LARGE SCALE GENOMIC DNA]</scope>
    <source>
        <strain evidence="2">PCC 7102</strain>
    </source>
</reference>
<dbReference type="Gene3D" id="3.40.50.2000">
    <property type="entry name" value="Glycogen Phosphorylase B"/>
    <property type="match status" value="1"/>
</dbReference>
<dbReference type="RefSeq" id="WP_127082759.1">
    <property type="nucleotide sequence ID" value="NZ_RSCL01000010.1"/>
</dbReference>
<dbReference type="InterPro" id="IPR050194">
    <property type="entry name" value="Glycosyltransferase_grp1"/>
</dbReference>
<dbReference type="Proteomes" id="UP000271624">
    <property type="component" value="Unassembled WGS sequence"/>
</dbReference>